<dbReference type="Proteomes" id="UP000823775">
    <property type="component" value="Unassembled WGS sequence"/>
</dbReference>
<evidence type="ECO:0000313" key="3">
    <source>
        <dbReference type="EMBL" id="MCD7465260.1"/>
    </source>
</evidence>
<organism evidence="3 4">
    <name type="scientific">Datura stramonium</name>
    <name type="common">Jimsonweed</name>
    <name type="synonym">Common thornapple</name>
    <dbReference type="NCBI Taxonomy" id="4076"/>
    <lineage>
        <taxon>Eukaryota</taxon>
        <taxon>Viridiplantae</taxon>
        <taxon>Streptophyta</taxon>
        <taxon>Embryophyta</taxon>
        <taxon>Tracheophyta</taxon>
        <taxon>Spermatophyta</taxon>
        <taxon>Magnoliopsida</taxon>
        <taxon>eudicotyledons</taxon>
        <taxon>Gunneridae</taxon>
        <taxon>Pentapetalae</taxon>
        <taxon>asterids</taxon>
        <taxon>lamiids</taxon>
        <taxon>Solanales</taxon>
        <taxon>Solanaceae</taxon>
        <taxon>Solanoideae</taxon>
        <taxon>Datureae</taxon>
        <taxon>Datura</taxon>
    </lineage>
</organism>
<name>A0ABS8T1P6_DATST</name>
<accession>A0ABS8T1P6</accession>
<protein>
    <submittedName>
        <fullName evidence="3">Uncharacterized protein</fullName>
    </submittedName>
</protein>
<feature type="region of interest" description="Disordered" evidence="1">
    <location>
        <begin position="167"/>
        <end position="200"/>
    </location>
</feature>
<evidence type="ECO:0000313" key="4">
    <source>
        <dbReference type="Proteomes" id="UP000823775"/>
    </source>
</evidence>
<feature type="transmembrane region" description="Helical" evidence="2">
    <location>
        <begin position="12"/>
        <end position="34"/>
    </location>
</feature>
<evidence type="ECO:0000256" key="2">
    <source>
        <dbReference type="SAM" id="Phobius"/>
    </source>
</evidence>
<evidence type="ECO:0000256" key="1">
    <source>
        <dbReference type="SAM" id="MobiDB-lite"/>
    </source>
</evidence>
<keyword evidence="4" id="KW-1185">Reference proteome</keyword>
<sequence length="200" mass="22269">MKGKEQKLQWWFGLRLLAVFWRCFGGFGFTRWVAQGHFCLACWFRPEVKERGRGKRAAISEDLVVLRRWSVGRGRRGSLKVAVMLLIAEGERRKGFAAPRLKKKRRKEMEEGGGVRRRWWRRNGGRSGNDNGGFSGVVRWSIGVGGVVSHRNKGGGERGEKQMAVFVRGREEGEKEEGCGVAPPGNAAGNNGGSDDKGPI</sequence>
<proteinExistence type="predicted"/>
<feature type="compositionally biased region" description="Low complexity" evidence="1">
    <location>
        <begin position="179"/>
        <end position="189"/>
    </location>
</feature>
<keyword evidence="2" id="KW-0472">Membrane</keyword>
<reference evidence="3 4" key="1">
    <citation type="journal article" date="2021" name="BMC Genomics">
        <title>Datura genome reveals duplications of psychoactive alkaloid biosynthetic genes and high mutation rate following tissue culture.</title>
        <authorList>
            <person name="Rajewski A."/>
            <person name="Carter-House D."/>
            <person name="Stajich J."/>
            <person name="Litt A."/>
        </authorList>
    </citation>
    <scope>NUCLEOTIDE SEQUENCE [LARGE SCALE GENOMIC DNA]</scope>
    <source>
        <strain evidence="3">AR-01</strain>
    </source>
</reference>
<comment type="caution">
    <text evidence="3">The sequence shown here is derived from an EMBL/GenBank/DDBJ whole genome shotgun (WGS) entry which is preliminary data.</text>
</comment>
<gene>
    <name evidence="3" type="ORF">HAX54_000936</name>
</gene>
<keyword evidence="2" id="KW-1133">Transmembrane helix</keyword>
<feature type="compositionally biased region" description="Basic and acidic residues" evidence="1">
    <location>
        <begin position="168"/>
        <end position="178"/>
    </location>
</feature>
<keyword evidence="2" id="KW-0812">Transmembrane</keyword>
<dbReference type="EMBL" id="JACEIK010001033">
    <property type="protein sequence ID" value="MCD7465260.1"/>
    <property type="molecule type" value="Genomic_DNA"/>
</dbReference>